<name>A0A6S6SSA6_9BACT</name>
<dbReference type="GO" id="GO:0046872">
    <property type="term" value="F:metal ion binding"/>
    <property type="evidence" value="ECO:0007669"/>
    <property type="project" value="UniProtKB-KW"/>
</dbReference>
<evidence type="ECO:0000256" key="6">
    <source>
        <dbReference type="ARBA" id="ARBA00034078"/>
    </source>
</evidence>
<keyword evidence="8" id="KW-0830">Ubiquinone</keyword>
<evidence type="ECO:0000256" key="3">
    <source>
        <dbReference type="ARBA" id="ARBA00022723"/>
    </source>
</evidence>
<keyword evidence="4 7" id="KW-0408">Iron</keyword>
<feature type="binding site" evidence="7">
    <location>
        <position position="125"/>
    </location>
    <ligand>
        <name>[2Fe-2S] cluster</name>
        <dbReference type="ChEBI" id="CHEBI:190135"/>
    </ligand>
</feature>
<reference evidence="8" key="1">
    <citation type="submission" date="2020-01" db="EMBL/GenBank/DDBJ databases">
        <authorList>
            <person name="Meier V. D."/>
            <person name="Meier V D."/>
        </authorList>
    </citation>
    <scope>NUCLEOTIDE SEQUENCE</scope>
    <source>
        <strain evidence="8">HLG_WM_MAG_06</strain>
    </source>
</reference>
<dbReference type="PROSITE" id="PS01099">
    <property type="entry name" value="COMPLEX1_24K"/>
    <property type="match status" value="1"/>
</dbReference>
<comment type="cofactor">
    <cofactor evidence="7">
        <name>[2Fe-2S] cluster</name>
        <dbReference type="ChEBI" id="CHEBI:190135"/>
    </cofactor>
    <text evidence="7">Binds 1 [2Fe-2S] cluster.</text>
</comment>
<dbReference type="FunFam" id="1.10.10.1590:FF:000001">
    <property type="entry name" value="NADH-quinone oxidoreductase subunit E"/>
    <property type="match status" value="1"/>
</dbReference>
<evidence type="ECO:0000256" key="1">
    <source>
        <dbReference type="ARBA" id="ARBA00010643"/>
    </source>
</evidence>
<evidence type="ECO:0000256" key="7">
    <source>
        <dbReference type="PIRSR" id="PIRSR000216-1"/>
    </source>
</evidence>
<feature type="binding site" evidence="7">
    <location>
        <position position="89"/>
    </location>
    <ligand>
        <name>[2Fe-2S] cluster</name>
        <dbReference type="ChEBI" id="CHEBI:190135"/>
    </ligand>
</feature>
<accession>A0A6S6SSA6</accession>
<protein>
    <submittedName>
        <fullName evidence="8">NADH-ubiquinone oxidoreductase chain E (EC)</fullName>
        <ecNumber evidence="8">1.6.5.3</ecNumber>
    </submittedName>
</protein>
<keyword evidence="8" id="KW-0560">Oxidoreductase</keyword>
<dbReference type="InterPro" id="IPR041921">
    <property type="entry name" value="NuoE_N"/>
</dbReference>
<evidence type="ECO:0000256" key="4">
    <source>
        <dbReference type="ARBA" id="ARBA00023004"/>
    </source>
</evidence>
<evidence type="ECO:0000313" key="8">
    <source>
        <dbReference type="EMBL" id="CAA6807783.1"/>
    </source>
</evidence>
<dbReference type="PANTHER" id="PTHR10371">
    <property type="entry name" value="NADH DEHYDROGENASE UBIQUINONE FLAVOPROTEIN 2, MITOCHONDRIAL"/>
    <property type="match status" value="1"/>
</dbReference>
<dbReference type="InterPro" id="IPR036249">
    <property type="entry name" value="Thioredoxin-like_sf"/>
</dbReference>
<dbReference type="InterPro" id="IPR002023">
    <property type="entry name" value="NuoE-like"/>
</dbReference>
<gene>
    <name evidence="8" type="ORF">HELGO_WM4475</name>
</gene>
<dbReference type="AlphaFoldDB" id="A0A6S6SSA6"/>
<dbReference type="SUPFAM" id="SSF52833">
    <property type="entry name" value="Thioredoxin-like"/>
    <property type="match status" value="1"/>
</dbReference>
<dbReference type="PANTHER" id="PTHR10371:SF3">
    <property type="entry name" value="NADH DEHYDROGENASE [UBIQUINONE] FLAVOPROTEIN 2, MITOCHONDRIAL"/>
    <property type="match status" value="1"/>
</dbReference>
<dbReference type="CDD" id="cd03064">
    <property type="entry name" value="TRX_Fd_NuoE"/>
    <property type="match status" value="1"/>
</dbReference>
<feature type="binding site" evidence="7">
    <location>
        <position position="129"/>
    </location>
    <ligand>
        <name>[2Fe-2S] cluster</name>
        <dbReference type="ChEBI" id="CHEBI:190135"/>
    </ligand>
</feature>
<keyword evidence="3 7" id="KW-0479">Metal-binding</keyword>
<keyword evidence="5 7" id="KW-0411">Iron-sulfur</keyword>
<organism evidence="8">
    <name type="scientific">uncultured Sulfurovum sp</name>
    <dbReference type="NCBI Taxonomy" id="269237"/>
    <lineage>
        <taxon>Bacteria</taxon>
        <taxon>Pseudomonadati</taxon>
        <taxon>Campylobacterota</taxon>
        <taxon>Epsilonproteobacteria</taxon>
        <taxon>Campylobacterales</taxon>
        <taxon>Sulfurovaceae</taxon>
        <taxon>Sulfurovum</taxon>
        <taxon>environmental samples</taxon>
    </lineage>
</organism>
<dbReference type="InterPro" id="IPR042128">
    <property type="entry name" value="NuoE_dom"/>
</dbReference>
<dbReference type="Gene3D" id="3.40.30.10">
    <property type="entry name" value="Glutaredoxin"/>
    <property type="match status" value="1"/>
</dbReference>
<dbReference type="GO" id="GO:0003954">
    <property type="term" value="F:NADH dehydrogenase activity"/>
    <property type="evidence" value="ECO:0007669"/>
    <property type="project" value="TreeGrafter"/>
</dbReference>
<dbReference type="EMBL" id="CACVAP010000053">
    <property type="protein sequence ID" value="CAA6807783.1"/>
    <property type="molecule type" value="Genomic_DNA"/>
</dbReference>
<dbReference type="GO" id="GO:0051537">
    <property type="term" value="F:2 iron, 2 sulfur cluster binding"/>
    <property type="evidence" value="ECO:0007669"/>
    <property type="project" value="UniProtKB-KW"/>
</dbReference>
<feature type="binding site" evidence="7">
    <location>
        <position position="84"/>
    </location>
    <ligand>
        <name>[2Fe-2S] cluster</name>
        <dbReference type="ChEBI" id="CHEBI:190135"/>
    </ligand>
</feature>
<dbReference type="Gene3D" id="1.10.10.1590">
    <property type="entry name" value="NADH-quinone oxidoreductase subunit E"/>
    <property type="match status" value="1"/>
</dbReference>
<comment type="similarity">
    <text evidence="1">Belongs to the complex I 24 kDa subunit family.</text>
</comment>
<keyword evidence="2 7" id="KW-0001">2Fe-2S</keyword>
<dbReference type="NCBIfam" id="TIGR01958">
    <property type="entry name" value="nuoE_fam"/>
    <property type="match status" value="1"/>
</dbReference>
<proteinExistence type="inferred from homology"/>
<evidence type="ECO:0000256" key="2">
    <source>
        <dbReference type="ARBA" id="ARBA00022714"/>
    </source>
</evidence>
<sequence length="161" mass="18032">MKNFTLTPENQEKFEKISKRYPKIDSMMLPTLWLVQEQEGWISPEAMITVSELLNTTPIRVYEVVTFYTMYNTKPTGTHHIEVCKTTSCMLCGSKEIIAYLEETLEIKPGETSADGQFTLSVVECLGSCGGAPMLAFNGDYVENLTVDKVKTLLKESSNGN</sequence>
<comment type="cofactor">
    <cofactor evidence="6">
        <name>[2Fe-2S] cluster</name>
        <dbReference type="ChEBI" id="CHEBI:190135"/>
    </cofactor>
</comment>
<dbReference type="PIRSF" id="PIRSF000216">
    <property type="entry name" value="NADH_DH_24kDa"/>
    <property type="match status" value="1"/>
</dbReference>
<dbReference type="Pfam" id="PF01257">
    <property type="entry name" value="2Fe-2S_thioredx"/>
    <property type="match status" value="1"/>
</dbReference>
<dbReference type="NCBIfam" id="NF005722">
    <property type="entry name" value="PRK07539.1-2"/>
    <property type="match status" value="1"/>
</dbReference>
<dbReference type="EC" id="1.6.5.3" evidence="8"/>
<evidence type="ECO:0000256" key="5">
    <source>
        <dbReference type="ARBA" id="ARBA00023014"/>
    </source>
</evidence>